<sequence>MRSVPLSSFQSLYLSLSLTLAPYIRCLRNEKCAPVILPVFAQIDAVLDAATATIEEYGLDSTSNATVIAHVEAEISRISYFSRDYFRTRITKLDNDPYYYGSTNREHQDNLTESEIQYVEGLVNAMQGQLDKKVLSHFATHYSALKDDEILAEHTAMSKVVLFDALEDLEGVGIERGKRGVAHYSDIEADLLANRIKLV</sequence>
<evidence type="ECO:0000259" key="5">
    <source>
        <dbReference type="Pfam" id="PF05916"/>
    </source>
</evidence>
<gene>
    <name evidence="6" type="ORF">KIPB_001167</name>
</gene>
<evidence type="ECO:0000256" key="4">
    <source>
        <dbReference type="SAM" id="SignalP"/>
    </source>
</evidence>
<dbReference type="SUPFAM" id="SSF158573">
    <property type="entry name" value="GINS helical bundle-like"/>
    <property type="match status" value="1"/>
</dbReference>
<feature type="domain" description="GINS subunit" evidence="5">
    <location>
        <begin position="67"/>
        <end position="125"/>
    </location>
</feature>
<name>A0A9K3CPX1_9EUKA</name>
<comment type="subcellular location">
    <subcellularLocation>
        <location evidence="1">Nucleus</location>
    </subcellularLocation>
</comment>
<evidence type="ECO:0000256" key="2">
    <source>
        <dbReference type="ARBA" id="ARBA00022705"/>
    </source>
</evidence>
<keyword evidence="2" id="KW-0235">DNA replication</keyword>
<dbReference type="Gene3D" id="1.20.58.1030">
    <property type="match status" value="1"/>
</dbReference>
<keyword evidence="3" id="KW-0539">Nucleus</keyword>
<dbReference type="InterPro" id="IPR008591">
    <property type="entry name" value="GINS_Sld5"/>
</dbReference>
<accession>A0A9K3CPX1</accession>
<proteinExistence type="predicted"/>
<evidence type="ECO:0000256" key="1">
    <source>
        <dbReference type="ARBA" id="ARBA00004123"/>
    </source>
</evidence>
<dbReference type="GO" id="GO:0006261">
    <property type="term" value="P:DNA-templated DNA replication"/>
    <property type="evidence" value="ECO:0007669"/>
    <property type="project" value="InterPro"/>
</dbReference>
<organism evidence="6 7">
    <name type="scientific">Kipferlia bialata</name>
    <dbReference type="NCBI Taxonomy" id="797122"/>
    <lineage>
        <taxon>Eukaryota</taxon>
        <taxon>Metamonada</taxon>
        <taxon>Carpediemonas-like organisms</taxon>
        <taxon>Kipferlia</taxon>
    </lineage>
</organism>
<dbReference type="PANTHER" id="PTHR21206:SF0">
    <property type="entry name" value="DNA REPLICATION COMPLEX GINS PROTEIN SLD5"/>
    <property type="match status" value="1"/>
</dbReference>
<feature type="chain" id="PRO_5039924870" description="GINS subunit domain-containing protein" evidence="4">
    <location>
        <begin position="27"/>
        <end position="199"/>
    </location>
</feature>
<dbReference type="Proteomes" id="UP000265618">
    <property type="component" value="Unassembled WGS sequence"/>
</dbReference>
<dbReference type="InterPro" id="IPR036224">
    <property type="entry name" value="GINS_bundle-like_dom_sf"/>
</dbReference>
<dbReference type="AlphaFoldDB" id="A0A9K3CPX1"/>
<feature type="signal peptide" evidence="4">
    <location>
        <begin position="1"/>
        <end position="26"/>
    </location>
</feature>
<evidence type="ECO:0000313" key="7">
    <source>
        <dbReference type="Proteomes" id="UP000265618"/>
    </source>
</evidence>
<dbReference type="Pfam" id="PF05916">
    <property type="entry name" value="Sld5"/>
    <property type="match status" value="1"/>
</dbReference>
<dbReference type="PANTHER" id="PTHR21206">
    <property type="entry name" value="SLD5 PROTEIN"/>
    <property type="match status" value="1"/>
</dbReference>
<dbReference type="InterPro" id="IPR021151">
    <property type="entry name" value="GINS_A"/>
</dbReference>
<keyword evidence="7" id="KW-1185">Reference proteome</keyword>
<dbReference type="GO" id="GO:0000811">
    <property type="term" value="C:GINS complex"/>
    <property type="evidence" value="ECO:0007669"/>
    <property type="project" value="TreeGrafter"/>
</dbReference>
<dbReference type="EMBL" id="BDIP01000157">
    <property type="protein sequence ID" value="GIQ80376.1"/>
    <property type="molecule type" value="Genomic_DNA"/>
</dbReference>
<evidence type="ECO:0000313" key="6">
    <source>
        <dbReference type="EMBL" id="GIQ80376.1"/>
    </source>
</evidence>
<reference evidence="6 7" key="1">
    <citation type="journal article" date="2018" name="PLoS ONE">
        <title>The draft genome of Kipferlia bialata reveals reductive genome evolution in fornicate parasites.</title>
        <authorList>
            <person name="Tanifuji G."/>
            <person name="Takabayashi S."/>
            <person name="Kume K."/>
            <person name="Takagi M."/>
            <person name="Nakayama T."/>
            <person name="Kamikawa R."/>
            <person name="Inagaki Y."/>
            <person name="Hashimoto T."/>
        </authorList>
    </citation>
    <scope>NUCLEOTIDE SEQUENCE [LARGE SCALE GENOMIC DNA]</scope>
    <source>
        <strain evidence="6">NY0173</strain>
    </source>
</reference>
<protein>
    <recommendedName>
        <fullName evidence="5">GINS subunit domain-containing protein</fullName>
    </recommendedName>
</protein>
<evidence type="ECO:0000256" key="3">
    <source>
        <dbReference type="ARBA" id="ARBA00023242"/>
    </source>
</evidence>
<dbReference type="GO" id="GO:0000727">
    <property type="term" value="P:double-strand break repair via break-induced replication"/>
    <property type="evidence" value="ECO:0007669"/>
    <property type="project" value="TreeGrafter"/>
</dbReference>
<keyword evidence="4" id="KW-0732">Signal</keyword>
<comment type="caution">
    <text evidence="6">The sequence shown here is derived from an EMBL/GenBank/DDBJ whole genome shotgun (WGS) entry which is preliminary data.</text>
</comment>